<reference evidence="2 3" key="1">
    <citation type="submission" date="2016-10" db="EMBL/GenBank/DDBJ databases">
        <authorList>
            <person name="de Groot N.N."/>
        </authorList>
    </citation>
    <scope>NUCLEOTIDE SEQUENCE [LARGE SCALE GENOMIC DNA]</scope>
    <source>
        <strain evidence="2 3">DSM 26915</strain>
    </source>
</reference>
<feature type="domain" description="DUF6314" evidence="1">
    <location>
        <begin position="22"/>
        <end position="148"/>
    </location>
</feature>
<evidence type="ECO:0000313" key="2">
    <source>
        <dbReference type="EMBL" id="SEF94734.1"/>
    </source>
</evidence>
<proteinExistence type="predicted"/>
<dbReference type="OrthoDB" id="7351979at2"/>
<dbReference type="EMBL" id="FNUZ01000002">
    <property type="protein sequence ID" value="SEF94734.1"/>
    <property type="molecule type" value="Genomic_DNA"/>
</dbReference>
<dbReference type="AlphaFoldDB" id="A0A1H5W5C5"/>
<keyword evidence="3" id="KW-1185">Reference proteome</keyword>
<dbReference type="Proteomes" id="UP000236752">
    <property type="component" value="Unassembled WGS sequence"/>
</dbReference>
<gene>
    <name evidence="2" type="ORF">SAMN04488045_1315</name>
</gene>
<organism evidence="2 3">
    <name type="scientific">Thalassococcus halodurans</name>
    <dbReference type="NCBI Taxonomy" id="373675"/>
    <lineage>
        <taxon>Bacteria</taxon>
        <taxon>Pseudomonadati</taxon>
        <taxon>Pseudomonadota</taxon>
        <taxon>Alphaproteobacteria</taxon>
        <taxon>Rhodobacterales</taxon>
        <taxon>Roseobacteraceae</taxon>
        <taxon>Thalassococcus</taxon>
    </lineage>
</organism>
<accession>A0A1H5W5C5</accession>
<dbReference type="RefSeq" id="WP_103909671.1">
    <property type="nucleotide sequence ID" value="NZ_FNUZ01000002.1"/>
</dbReference>
<sequence>MGASETKSRPQQTDVPTSLGDFVGRWVLSRRINDRLTGQIGRVSGVLIMSECPEGLSYREEVTVQIPGQPAMDGTREYLWKDAGDSVDVHFSDGRFFHRFKLGQATPHAEHWCDPDQYDVEYDFKDWPVWGATWIVKGPRKDYKMSSLLVKEARRKEAGGT</sequence>
<dbReference type="InterPro" id="IPR045632">
    <property type="entry name" value="DUF6314"/>
</dbReference>
<evidence type="ECO:0000259" key="1">
    <source>
        <dbReference type="Pfam" id="PF19834"/>
    </source>
</evidence>
<name>A0A1H5W5C5_9RHOB</name>
<dbReference type="Pfam" id="PF19834">
    <property type="entry name" value="DUF6314"/>
    <property type="match status" value="1"/>
</dbReference>
<protein>
    <recommendedName>
        <fullName evidence="1">DUF6314 domain-containing protein</fullName>
    </recommendedName>
</protein>
<evidence type="ECO:0000313" key="3">
    <source>
        <dbReference type="Proteomes" id="UP000236752"/>
    </source>
</evidence>